<dbReference type="InterPro" id="IPR001647">
    <property type="entry name" value="HTH_TetR"/>
</dbReference>
<gene>
    <name evidence="4" type="ORF">SAMN04487906_1745</name>
</gene>
<dbReference type="GO" id="GO:0003677">
    <property type="term" value="F:DNA binding"/>
    <property type="evidence" value="ECO:0007669"/>
    <property type="project" value="UniProtKB-UniRule"/>
</dbReference>
<dbReference type="Pfam" id="PF00440">
    <property type="entry name" value="TetR_N"/>
    <property type="match status" value="1"/>
</dbReference>
<dbReference type="Gene3D" id="1.10.10.60">
    <property type="entry name" value="Homeodomain-like"/>
    <property type="match status" value="1"/>
</dbReference>
<organism evidence="4 5">
    <name type="scientific">Zhouia amylolytica</name>
    <dbReference type="NCBI Taxonomy" id="376730"/>
    <lineage>
        <taxon>Bacteria</taxon>
        <taxon>Pseudomonadati</taxon>
        <taxon>Bacteroidota</taxon>
        <taxon>Flavobacteriia</taxon>
        <taxon>Flavobacteriales</taxon>
        <taxon>Flavobacteriaceae</taxon>
        <taxon>Zhouia</taxon>
    </lineage>
</organism>
<evidence type="ECO:0000313" key="4">
    <source>
        <dbReference type="EMBL" id="SFS79302.1"/>
    </source>
</evidence>
<feature type="DNA-binding region" description="H-T-H motif" evidence="2">
    <location>
        <begin position="22"/>
        <end position="41"/>
    </location>
</feature>
<dbReference type="InterPro" id="IPR009057">
    <property type="entry name" value="Homeodomain-like_sf"/>
</dbReference>
<evidence type="ECO:0000256" key="2">
    <source>
        <dbReference type="PROSITE-ProRule" id="PRU00335"/>
    </source>
</evidence>
<dbReference type="PANTHER" id="PTHR43479">
    <property type="entry name" value="ACREF/ENVCD OPERON REPRESSOR-RELATED"/>
    <property type="match status" value="1"/>
</dbReference>
<evidence type="ECO:0000259" key="3">
    <source>
        <dbReference type="PROSITE" id="PS50977"/>
    </source>
</evidence>
<name>A0A1I6SQS1_9FLAO</name>
<proteinExistence type="predicted"/>
<sequence>MKEKIIEKASDMFLTVGFKSVTMDDIANEMGISKKTIYQHFKNKTELVEACTMHRCDFITNGINCIRGLHNNPIEELYDIKGFVLSNLKDEKSSPYYQLQKYYPKVHVALRSKIYQQMDSCILENLKRGVEEGFFRKDIDVDVISKFYFYGMMELKNGDVFPPHQYSMPYLMEVFLDYYVRGIATEKGLLILNSIINSKQ</sequence>
<protein>
    <submittedName>
        <fullName evidence="4">Transcriptional regulator, TetR family</fullName>
    </submittedName>
</protein>
<dbReference type="PANTHER" id="PTHR43479:SF11">
    <property type="entry name" value="ACREF_ENVCD OPERON REPRESSOR-RELATED"/>
    <property type="match status" value="1"/>
</dbReference>
<dbReference type="SUPFAM" id="SSF48498">
    <property type="entry name" value="Tetracyclin repressor-like, C-terminal domain"/>
    <property type="match status" value="1"/>
</dbReference>
<dbReference type="Proteomes" id="UP000183209">
    <property type="component" value="Unassembled WGS sequence"/>
</dbReference>
<accession>A0A1I6SQS1</accession>
<reference evidence="4 5" key="1">
    <citation type="submission" date="2016-10" db="EMBL/GenBank/DDBJ databases">
        <authorList>
            <person name="de Groot N.N."/>
        </authorList>
    </citation>
    <scope>NUCLEOTIDE SEQUENCE [LARGE SCALE GENOMIC DNA]</scope>
    <source>
        <strain evidence="4 5">CGMCC 1.6114</strain>
    </source>
</reference>
<dbReference type="InterPro" id="IPR050624">
    <property type="entry name" value="HTH-type_Tx_Regulator"/>
</dbReference>
<evidence type="ECO:0000256" key="1">
    <source>
        <dbReference type="ARBA" id="ARBA00023125"/>
    </source>
</evidence>
<dbReference type="InterPro" id="IPR036271">
    <property type="entry name" value="Tet_transcr_reg_TetR-rel_C_sf"/>
</dbReference>
<dbReference type="SUPFAM" id="SSF46689">
    <property type="entry name" value="Homeodomain-like"/>
    <property type="match status" value="1"/>
</dbReference>
<dbReference type="RefSeq" id="WP_038267088.1">
    <property type="nucleotide sequence ID" value="NZ_FPAG01000004.1"/>
</dbReference>
<dbReference type="PROSITE" id="PS50977">
    <property type="entry name" value="HTH_TETR_2"/>
    <property type="match status" value="1"/>
</dbReference>
<evidence type="ECO:0000313" key="5">
    <source>
        <dbReference type="Proteomes" id="UP000183209"/>
    </source>
</evidence>
<dbReference type="AlphaFoldDB" id="A0A1I6SQS1"/>
<dbReference type="Gene3D" id="1.10.357.10">
    <property type="entry name" value="Tetracycline Repressor, domain 2"/>
    <property type="match status" value="1"/>
</dbReference>
<dbReference type="EMBL" id="FPAG01000004">
    <property type="protein sequence ID" value="SFS79302.1"/>
    <property type="molecule type" value="Genomic_DNA"/>
</dbReference>
<keyword evidence="1 2" id="KW-0238">DNA-binding</keyword>
<dbReference type="PRINTS" id="PR00455">
    <property type="entry name" value="HTHTETR"/>
</dbReference>
<dbReference type="OrthoDB" id="881297at2"/>
<feature type="domain" description="HTH tetR-type" evidence="3">
    <location>
        <begin position="1"/>
        <end position="59"/>
    </location>
</feature>